<dbReference type="SUPFAM" id="SSF82689">
    <property type="entry name" value="Mechanosensitive channel protein MscS (YggB), C-terminal domain"/>
    <property type="match status" value="1"/>
</dbReference>
<gene>
    <name evidence="11" type="ORF">KTS45_00790</name>
</gene>
<evidence type="ECO:0000256" key="6">
    <source>
        <dbReference type="ARBA" id="ARBA00023136"/>
    </source>
</evidence>
<dbReference type="PANTHER" id="PTHR30221:SF20">
    <property type="entry name" value="SMALL-CONDUCTANCE MECHANOSENSITIVE CHANNEL"/>
    <property type="match status" value="1"/>
</dbReference>
<evidence type="ECO:0000259" key="10">
    <source>
        <dbReference type="Pfam" id="PF21082"/>
    </source>
</evidence>
<feature type="transmembrane region" description="Helical" evidence="8">
    <location>
        <begin position="111"/>
        <end position="141"/>
    </location>
</feature>
<feature type="region of interest" description="Disordered" evidence="7">
    <location>
        <begin position="1"/>
        <end position="23"/>
    </location>
</feature>
<dbReference type="OrthoDB" id="11475at2157"/>
<dbReference type="AlphaFoldDB" id="A0A8J7Y106"/>
<dbReference type="Proteomes" id="UP000766550">
    <property type="component" value="Unassembled WGS sequence"/>
</dbReference>
<evidence type="ECO:0000256" key="1">
    <source>
        <dbReference type="ARBA" id="ARBA00004651"/>
    </source>
</evidence>
<evidence type="ECO:0000256" key="5">
    <source>
        <dbReference type="ARBA" id="ARBA00022989"/>
    </source>
</evidence>
<dbReference type="Gene3D" id="3.30.70.100">
    <property type="match status" value="1"/>
</dbReference>
<comment type="subcellular location">
    <subcellularLocation>
        <location evidence="1">Cell membrane</location>
        <topology evidence="1">Multi-pass membrane protein</topology>
    </subcellularLocation>
</comment>
<dbReference type="Gene3D" id="1.10.287.1260">
    <property type="match status" value="1"/>
</dbReference>
<dbReference type="InterPro" id="IPR006685">
    <property type="entry name" value="MscS_channel_2nd"/>
</dbReference>
<evidence type="ECO:0000259" key="9">
    <source>
        <dbReference type="Pfam" id="PF00924"/>
    </source>
</evidence>
<feature type="transmembrane region" description="Helical" evidence="8">
    <location>
        <begin position="84"/>
        <end position="105"/>
    </location>
</feature>
<feature type="domain" description="Mechanosensitive ion channel MscS" evidence="9">
    <location>
        <begin position="129"/>
        <end position="196"/>
    </location>
</feature>
<reference evidence="11 12" key="1">
    <citation type="submission" date="2021-06" db="EMBL/GenBank/DDBJ databases">
        <title>New haloarchaea isolates fom saline soil.</title>
        <authorList>
            <person name="Duran-Viseras A."/>
            <person name="Sanchez-Porro C.S."/>
            <person name="Ventosa A."/>
        </authorList>
    </citation>
    <scope>NUCLEOTIDE SEQUENCE [LARGE SCALE GENOMIC DNA]</scope>
    <source>
        <strain evidence="11 12">JCM 183640</strain>
    </source>
</reference>
<dbReference type="EMBL" id="JAHQXF010000001">
    <property type="protein sequence ID" value="MBV0922725.1"/>
    <property type="molecule type" value="Genomic_DNA"/>
</dbReference>
<dbReference type="Gene3D" id="2.30.30.60">
    <property type="match status" value="1"/>
</dbReference>
<dbReference type="InterPro" id="IPR010920">
    <property type="entry name" value="LSM_dom_sf"/>
</dbReference>
<keyword evidence="6 8" id="KW-0472">Membrane</keyword>
<evidence type="ECO:0000256" key="4">
    <source>
        <dbReference type="ARBA" id="ARBA00022692"/>
    </source>
</evidence>
<evidence type="ECO:0000313" key="11">
    <source>
        <dbReference type="EMBL" id="MBV0922725.1"/>
    </source>
</evidence>
<dbReference type="InterPro" id="IPR023408">
    <property type="entry name" value="MscS_beta-dom_sf"/>
</dbReference>
<dbReference type="Pfam" id="PF21082">
    <property type="entry name" value="MS_channel_3rd"/>
    <property type="match status" value="1"/>
</dbReference>
<organism evidence="11 12">
    <name type="scientific">Haloarcula limicola</name>
    <dbReference type="NCBI Taxonomy" id="1429915"/>
    <lineage>
        <taxon>Archaea</taxon>
        <taxon>Methanobacteriati</taxon>
        <taxon>Methanobacteriota</taxon>
        <taxon>Stenosarchaea group</taxon>
        <taxon>Halobacteria</taxon>
        <taxon>Halobacteriales</taxon>
        <taxon>Haloarculaceae</taxon>
        <taxon>Haloarcula</taxon>
    </lineage>
</organism>
<dbReference type="InterPro" id="IPR011014">
    <property type="entry name" value="MscS_channel_TM-2"/>
</dbReference>
<feature type="transmembrane region" description="Helical" evidence="8">
    <location>
        <begin position="42"/>
        <end position="64"/>
    </location>
</feature>
<feature type="compositionally biased region" description="Basic and acidic residues" evidence="7">
    <location>
        <begin position="333"/>
        <end position="342"/>
    </location>
</feature>
<dbReference type="InterPro" id="IPR045275">
    <property type="entry name" value="MscS_archaea/bacteria_type"/>
</dbReference>
<protein>
    <submittedName>
        <fullName evidence="11">Mechanosensitive ion channel family protein</fullName>
    </submittedName>
</protein>
<dbReference type="GO" id="GO:0005886">
    <property type="term" value="C:plasma membrane"/>
    <property type="evidence" value="ECO:0007669"/>
    <property type="project" value="UniProtKB-SubCell"/>
</dbReference>
<proteinExistence type="inferred from homology"/>
<dbReference type="InterPro" id="IPR049278">
    <property type="entry name" value="MS_channel_C"/>
</dbReference>
<dbReference type="RefSeq" id="WP_162315901.1">
    <property type="nucleotide sequence ID" value="NZ_JAHQXF010000001.1"/>
</dbReference>
<keyword evidence="4 8" id="KW-0812">Transmembrane</keyword>
<dbReference type="InterPro" id="IPR011066">
    <property type="entry name" value="MscS_channel_C_sf"/>
</dbReference>
<keyword evidence="3" id="KW-1003">Cell membrane</keyword>
<evidence type="ECO:0000313" key="12">
    <source>
        <dbReference type="Proteomes" id="UP000766550"/>
    </source>
</evidence>
<dbReference type="SUPFAM" id="SSF50182">
    <property type="entry name" value="Sm-like ribonucleoproteins"/>
    <property type="match status" value="1"/>
</dbReference>
<sequence>MRSGHVRLFQGDGTPTPPTPTDTPAEVTQTLFSWLPFHIPTWAADLLASIVVIALAYGVSRLLVRLLGRRVAQQFRRPSLTRTVLRGIRAAVYVFALLTIMGIYGLEIGDIGLSVAVFSAVIGVVVAPIVGSFISGVFLLADQPYEIGDMIELADREQTGFVEDITLRHTKVFTLDNTFLVIPNGSMRDRDVVNYSAEDPRTRLALDVLVTYESDVPEARSLIERAARNVDNVIEGGPNIRVGAARYPAAPTAYINNFADHGVLLTVRYWVTEPYKLLATRSKVQTNVWDALEDVDVEIAYPHSHLYFDETSGEMQVSVENRDRLTGRPPADAARDPERDVPSDAQSSEERDDGEYREG</sequence>
<evidence type="ECO:0000256" key="2">
    <source>
        <dbReference type="ARBA" id="ARBA00008017"/>
    </source>
</evidence>
<dbReference type="SUPFAM" id="SSF82861">
    <property type="entry name" value="Mechanosensitive channel protein MscS (YggB), transmembrane region"/>
    <property type="match status" value="1"/>
</dbReference>
<dbReference type="PANTHER" id="PTHR30221">
    <property type="entry name" value="SMALL-CONDUCTANCE MECHANOSENSITIVE CHANNEL"/>
    <property type="match status" value="1"/>
</dbReference>
<comment type="caution">
    <text evidence="11">The sequence shown here is derived from an EMBL/GenBank/DDBJ whole genome shotgun (WGS) entry which is preliminary data.</text>
</comment>
<feature type="region of interest" description="Disordered" evidence="7">
    <location>
        <begin position="319"/>
        <end position="359"/>
    </location>
</feature>
<keyword evidence="5 8" id="KW-1133">Transmembrane helix</keyword>
<keyword evidence="12" id="KW-1185">Reference proteome</keyword>
<evidence type="ECO:0000256" key="8">
    <source>
        <dbReference type="SAM" id="Phobius"/>
    </source>
</evidence>
<comment type="similarity">
    <text evidence="2">Belongs to the MscS (TC 1.A.23) family.</text>
</comment>
<dbReference type="GO" id="GO:0008381">
    <property type="term" value="F:mechanosensitive monoatomic ion channel activity"/>
    <property type="evidence" value="ECO:0007669"/>
    <property type="project" value="InterPro"/>
</dbReference>
<accession>A0A8J7Y106</accession>
<evidence type="ECO:0000256" key="3">
    <source>
        <dbReference type="ARBA" id="ARBA00022475"/>
    </source>
</evidence>
<evidence type="ECO:0000256" key="7">
    <source>
        <dbReference type="SAM" id="MobiDB-lite"/>
    </source>
</evidence>
<name>A0A8J7Y106_9EURY</name>
<dbReference type="Pfam" id="PF00924">
    <property type="entry name" value="MS_channel_2nd"/>
    <property type="match status" value="1"/>
</dbReference>
<feature type="domain" description="Mechanosensitive ion channel MscS C-terminal" evidence="10">
    <location>
        <begin position="206"/>
        <end position="299"/>
    </location>
</feature>